<keyword evidence="3" id="KW-1185">Reference proteome</keyword>
<evidence type="ECO:0000313" key="2">
    <source>
        <dbReference type="EMBL" id="VVA99522.1"/>
    </source>
</evidence>
<proteinExistence type="predicted"/>
<gene>
    <name evidence="2" type="ORF">ANE_LOCUS9967</name>
</gene>
<evidence type="ECO:0000256" key="1">
    <source>
        <dbReference type="SAM" id="MobiDB-lite"/>
    </source>
</evidence>
<comment type="caution">
    <text evidence="2">The sequence shown here is derived from an EMBL/GenBank/DDBJ whole genome shotgun (WGS) entry which is preliminary data.</text>
</comment>
<reference evidence="2" key="1">
    <citation type="submission" date="2019-07" db="EMBL/GenBank/DDBJ databases">
        <authorList>
            <person name="Dittberner H."/>
        </authorList>
    </citation>
    <scope>NUCLEOTIDE SEQUENCE [LARGE SCALE GENOMIC DNA]</scope>
</reference>
<accession>A0A565BCY8</accession>
<organism evidence="2 3">
    <name type="scientific">Arabis nemorensis</name>
    <dbReference type="NCBI Taxonomy" id="586526"/>
    <lineage>
        <taxon>Eukaryota</taxon>
        <taxon>Viridiplantae</taxon>
        <taxon>Streptophyta</taxon>
        <taxon>Embryophyta</taxon>
        <taxon>Tracheophyta</taxon>
        <taxon>Spermatophyta</taxon>
        <taxon>Magnoliopsida</taxon>
        <taxon>eudicotyledons</taxon>
        <taxon>Gunneridae</taxon>
        <taxon>Pentapetalae</taxon>
        <taxon>rosids</taxon>
        <taxon>malvids</taxon>
        <taxon>Brassicales</taxon>
        <taxon>Brassicaceae</taxon>
        <taxon>Arabideae</taxon>
        <taxon>Arabis</taxon>
    </lineage>
</organism>
<dbReference type="AlphaFoldDB" id="A0A565BCY8"/>
<evidence type="ECO:0000313" key="3">
    <source>
        <dbReference type="Proteomes" id="UP000489600"/>
    </source>
</evidence>
<feature type="compositionally biased region" description="Basic and acidic residues" evidence="1">
    <location>
        <begin position="1"/>
        <end position="22"/>
    </location>
</feature>
<dbReference type="EMBL" id="CABITT030000003">
    <property type="protein sequence ID" value="VVA99522.1"/>
    <property type="molecule type" value="Genomic_DNA"/>
</dbReference>
<protein>
    <submittedName>
        <fullName evidence="2">Uncharacterized protein</fullName>
    </submittedName>
</protein>
<dbReference type="Proteomes" id="UP000489600">
    <property type="component" value="Unassembled WGS sequence"/>
</dbReference>
<sequence length="86" mass="10125">MSKKEAKKEAAKLEKLGRKQEREQEEEEEAIRTLSPEEEDESFFKNYGDVEFADLQSTSKWREARKGKEWTDVKDLVEEKVGLEDT</sequence>
<feature type="region of interest" description="Disordered" evidence="1">
    <location>
        <begin position="1"/>
        <end position="40"/>
    </location>
</feature>
<name>A0A565BCY8_9BRAS</name>